<feature type="transmembrane region" description="Helical" evidence="9">
    <location>
        <begin position="101"/>
        <end position="130"/>
    </location>
</feature>
<keyword evidence="7 9" id="KW-0472">Membrane</keyword>
<name>A0ABX9EBA2_9PSEU</name>
<dbReference type="PIRSF" id="PIRSF006648">
    <property type="entry name" value="DrrB"/>
    <property type="match status" value="1"/>
</dbReference>
<evidence type="ECO:0000313" key="11">
    <source>
        <dbReference type="EMBL" id="RAS67452.1"/>
    </source>
</evidence>
<evidence type="ECO:0000313" key="12">
    <source>
        <dbReference type="Proteomes" id="UP000248714"/>
    </source>
</evidence>
<evidence type="ECO:0000256" key="4">
    <source>
        <dbReference type="ARBA" id="ARBA00022475"/>
    </source>
</evidence>
<evidence type="ECO:0000256" key="9">
    <source>
        <dbReference type="RuleBase" id="RU361157"/>
    </source>
</evidence>
<dbReference type="PANTHER" id="PTHR30294">
    <property type="entry name" value="MEMBRANE COMPONENT OF ABC TRANSPORTER YHHJ-RELATED"/>
    <property type="match status" value="1"/>
</dbReference>
<feature type="domain" description="ABC transmembrane type-2" evidence="10">
    <location>
        <begin position="24"/>
        <end position="249"/>
    </location>
</feature>
<evidence type="ECO:0000256" key="2">
    <source>
        <dbReference type="ARBA" id="ARBA00007783"/>
    </source>
</evidence>
<dbReference type="EMBL" id="QLTT01000003">
    <property type="protein sequence ID" value="RAS67452.1"/>
    <property type="molecule type" value="Genomic_DNA"/>
</dbReference>
<feature type="transmembrane region" description="Helical" evidence="9">
    <location>
        <begin position="228"/>
        <end position="246"/>
    </location>
</feature>
<dbReference type="InterPro" id="IPR013525">
    <property type="entry name" value="ABC2_TM"/>
</dbReference>
<keyword evidence="6 9" id="KW-1133">Transmembrane helix</keyword>
<dbReference type="InterPro" id="IPR047817">
    <property type="entry name" value="ABC2_TM_bact-type"/>
</dbReference>
<sequence length="251" mass="26541">MTVPAGREARTVFATARRVLGQLAHDLGTVALILALPCVLLILLRWVFHGVPGSFARAGPQLFGVFPLIVMYLVASVATLRERVNGTLDRLLCLPMRRLDLLLGYVVAFGVLAVAQAGIATGLAVGVLGMRVAGPVWLLLLAAALDALLGLALGLLTSAFARTEFQAVQYLPAVILPQFLLCGLFVPPEAMDGTLRLLADTMPMTYAVQATSRIATEPGITSALLADLAAVTAFLLACLILGAFTLRRRTP</sequence>
<keyword evidence="12" id="KW-1185">Reference proteome</keyword>
<dbReference type="InterPro" id="IPR051449">
    <property type="entry name" value="ABC-2_transporter_component"/>
</dbReference>
<comment type="similarity">
    <text evidence="2 9">Belongs to the ABC-2 integral membrane protein family.</text>
</comment>
<reference evidence="11 12" key="1">
    <citation type="submission" date="2018-06" db="EMBL/GenBank/DDBJ databases">
        <title>Genomic Encyclopedia of Type Strains, Phase IV (KMG-IV): sequencing the most valuable type-strain genomes for metagenomic binning, comparative biology and taxonomic classification.</title>
        <authorList>
            <person name="Goeker M."/>
        </authorList>
    </citation>
    <scope>NUCLEOTIDE SEQUENCE [LARGE SCALE GENOMIC DNA]</scope>
    <source>
        <strain evidence="11 12">DSM 45479</strain>
    </source>
</reference>
<feature type="transmembrane region" description="Helical" evidence="9">
    <location>
        <begin position="168"/>
        <end position="186"/>
    </location>
</feature>
<evidence type="ECO:0000256" key="7">
    <source>
        <dbReference type="ARBA" id="ARBA00023136"/>
    </source>
</evidence>
<protein>
    <recommendedName>
        <fullName evidence="9">Transport permease protein</fullName>
    </recommendedName>
</protein>
<feature type="transmembrane region" description="Helical" evidence="9">
    <location>
        <begin position="136"/>
        <end position="156"/>
    </location>
</feature>
<evidence type="ECO:0000256" key="8">
    <source>
        <dbReference type="ARBA" id="ARBA00023251"/>
    </source>
</evidence>
<evidence type="ECO:0000256" key="5">
    <source>
        <dbReference type="ARBA" id="ARBA00022692"/>
    </source>
</evidence>
<comment type="subcellular location">
    <subcellularLocation>
        <location evidence="1 9">Cell membrane</location>
        <topology evidence="1 9">Multi-pass membrane protein</topology>
    </subcellularLocation>
</comment>
<evidence type="ECO:0000256" key="6">
    <source>
        <dbReference type="ARBA" id="ARBA00022989"/>
    </source>
</evidence>
<organism evidence="11 12">
    <name type="scientific">Lentzea atacamensis</name>
    <dbReference type="NCBI Taxonomy" id="531938"/>
    <lineage>
        <taxon>Bacteria</taxon>
        <taxon>Bacillati</taxon>
        <taxon>Actinomycetota</taxon>
        <taxon>Actinomycetes</taxon>
        <taxon>Pseudonocardiales</taxon>
        <taxon>Pseudonocardiaceae</taxon>
        <taxon>Lentzea</taxon>
    </lineage>
</organism>
<proteinExistence type="inferred from homology"/>
<keyword evidence="8" id="KW-0046">Antibiotic resistance</keyword>
<dbReference type="PANTHER" id="PTHR30294:SF38">
    <property type="entry name" value="TRANSPORT PERMEASE PROTEIN"/>
    <property type="match status" value="1"/>
</dbReference>
<accession>A0ABX9EBA2</accession>
<dbReference type="Proteomes" id="UP000248714">
    <property type="component" value="Unassembled WGS sequence"/>
</dbReference>
<evidence type="ECO:0000256" key="3">
    <source>
        <dbReference type="ARBA" id="ARBA00022448"/>
    </source>
</evidence>
<keyword evidence="3 9" id="KW-0813">Transport</keyword>
<gene>
    <name evidence="11" type="ORF">C8D87_103791</name>
</gene>
<keyword evidence="5 9" id="KW-0812">Transmembrane</keyword>
<keyword evidence="4 9" id="KW-1003">Cell membrane</keyword>
<dbReference type="PROSITE" id="PS51012">
    <property type="entry name" value="ABC_TM2"/>
    <property type="match status" value="1"/>
</dbReference>
<feature type="transmembrane region" description="Helical" evidence="9">
    <location>
        <begin position="60"/>
        <end position="80"/>
    </location>
</feature>
<feature type="transmembrane region" description="Helical" evidence="9">
    <location>
        <begin position="27"/>
        <end position="48"/>
    </location>
</feature>
<dbReference type="Pfam" id="PF01061">
    <property type="entry name" value="ABC2_membrane"/>
    <property type="match status" value="1"/>
</dbReference>
<dbReference type="RefSeq" id="WP_112227649.1">
    <property type="nucleotide sequence ID" value="NZ_QLTT01000003.1"/>
</dbReference>
<evidence type="ECO:0000259" key="10">
    <source>
        <dbReference type="PROSITE" id="PS51012"/>
    </source>
</evidence>
<dbReference type="InterPro" id="IPR000412">
    <property type="entry name" value="ABC_2_transport"/>
</dbReference>
<evidence type="ECO:0000256" key="1">
    <source>
        <dbReference type="ARBA" id="ARBA00004651"/>
    </source>
</evidence>
<comment type="caution">
    <text evidence="11">The sequence shown here is derived from an EMBL/GenBank/DDBJ whole genome shotgun (WGS) entry which is preliminary data.</text>
</comment>